<reference evidence="3" key="1">
    <citation type="journal article" date="2018" name="MSphere">
        <title>Fusobacterium Genomics Using MinION and Illumina Sequencing Enables Genome Completion and Correction.</title>
        <authorList>
            <person name="Todd S.M."/>
            <person name="Settlage R.E."/>
            <person name="Lahmers K.K."/>
            <person name="Slade D.J."/>
        </authorList>
    </citation>
    <scope>NUCLEOTIDE SEQUENCE [LARGE SCALE GENOMIC DNA]</scope>
    <source>
        <strain evidence="3">ATCC 27725</strain>
    </source>
</reference>
<dbReference type="Proteomes" id="UP000241238">
    <property type="component" value="Chromosome"/>
</dbReference>
<name>A0ABN5JG28_FUSVA</name>
<gene>
    <name evidence="2" type="ORF">C4N18_05940</name>
</gene>
<dbReference type="PANTHER" id="PTHR18964">
    <property type="entry name" value="ROK (REPRESSOR, ORF, KINASE) FAMILY"/>
    <property type="match status" value="1"/>
</dbReference>
<evidence type="ECO:0000256" key="1">
    <source>
        <dbReference type="ARBA" id="ARBA00006479"/>
    </source>
</evidence>
<keyword evidence="3" id="KW-1185">Reference proteome</keyword>
<dbReference type="EMBL" id="CP028103">
    <property type="protein sequence ID" value="AVQ30777.1"/>
    <property type="molecule type" value="Genomic_DNA"/>
</dbReference>
<dbReference type="InterPro" id="IPR000600">
    <property type="entry name" value="ROK"/>
</dbReference>
<dbReference type="Gene3D" id="3.30.420.40">
    <property type="match status" value="2"/>
</dbReference>
<dbReference type="GeneID" id="77467528"/>
<organism evidence="2 3">
    <name type="scientific">Fusobacterium varium ATCC 27725</name>
    <dbReference type="NCBI Taxonomy" id="469618"/>
    <lineage>
        <taxon>Bacteria</taxon>
        <taxon>Fusobacteriati</taxon>
        <taxon>Fusobacteriota</taxon>
        <taxon>Fusobacteriia</taxon>
        <taxon>Fusobacteriales</taxon>
        <taxon>Fusobacteriaceae</taxon>
        <taxon>Fusobacterium</taxon>
    </lineage>
</organism>
<comment type="similarity">
    <text evidence="1">Belongs to the ROK (NagC/XylR) family.</text>
</comment>
<accession>A0ABN5JG28</accession>
<sequence>MAYFVGIDIGGTNTEIGILNEKAEILKKKSIKTNSKNGGEETFIRIWNTVRVLAEESKISEDEIEAVGMGIPGPVVNNSIVKIAANFSWGNDFPAKELMERISKKPVKVENDVRVIALGEALFGAGREYKNSITIPIGTGVAAGIIINGKIVEGAAGAAGEIGHIVVNKNGYKCGCGLTGCLETYCSATGIVREGIRRLEQDKNNELYKRINGNLNKLEAKDIFDMAKSGDKFSIEIVDFFCEYMAEGIGMLLNIVNPEIIIFTGGVSRAGDILLRGIKKHLSKYALSMTMENLKISFGELNEEAGIKGAAALVIKNNLL</sequence>
<dbReference type="Pfam" id="PF00480">
    <property type="entry name" value="ROK"/>
    <property type="match status" value="1"/>
</dbReference>
<evidence type="ECO:0000313" key="3">
    <source>
        <dbReference type="Proteomes" id="UP000241238"/>
    </source>
</evidence>
<protein>
    <submittedName>
        <fullName evidence="2">ROK family protein</fullName>
    </submittedName>
</protein>
<proteinExistence type="inferred from homology"/>
<dbReference type="SUPFAM" id="SSF53067">
    <property type="entry name" value="Actin-like ATPase domain"/>
    <property type="match status" value="1"/>
</dbReference>
<evidence type="ECO:0000313" key="2">
    <source>
        <dbReference type="EMBL" id="AVQ30777.1"/>
    </source>
</evidence>
<dbReference type="PANTHER" id="PTHR18964:SF149">
    <property type="entry name" value="BIFUNCTIONAL UDP-N-ACETYLGLUCOSAMINE 2-EPIMERASE_N-ACETYLMANNOSAMINE KINASE"/>
    <property type="match status" value="1"/>
</dbReference>
<dbReference type="InterPro" id="IPR043129">
    <property type="entry name" value="ATPase_NBD"/>
</dbReference>
<dbReference type="RefSeq" id="WP_005952351.1">
    <property type="nucleotide sequence ID" value="NZ_CP028103.1"/>
</dbReference>